<dbReference type="Gene3D" id="3.40.50.970">
    <property type="match status" value="1"/>
</dbReference>
<dbReference type="PANTHER" id="PTHR47514">
    <property type="entry name" value="TRANSKETOLASE N-TERMINAL SECTION-RELATED"/>
    <property type="match status" value="1"/>
</dbReference>
<comment type="similarity">
    <text evidence="2">Belongs to the transketolase family.</text>
</comment>
<dbReference type="GO" id="GO:0044272">
    <property type="term" value="P:sulfur compound biosynthetic process"/>
    <property type="evidence" value="ECO:0007669"/>
    <property type="project" value="UniProtKB-ARBA"/>
</dbReference>
<dbReference type="Proteomes" id="UP000091929">
    <property type="component" value="Unassembled WGS sequence"/>
</dbReference>
<accession>A0A150IR67</accession>
<evidence type="ECO:0000313" key="8">
    <source>
        <dbReference type="EMBL" id="KYC47460.1"/>
    </source>
</evidence>
<dbReference type="PANTHER" id="PTHR47514:SF1">
    <property type="entry name" value="TRANSKETOLASE N-TERMINAL SECTION-RELATED"/>
    <property type="match status" value="1"/>
</dbReference>
<accession>A0A150IYI0</accession>
<keyword evidence="4" id="KW-0479">Metal-binding</keyword>
<dbReference type="Proteomes" id="UP000092403">
    <property type="component" value="Unassembled WGS sequence"/>
</dbReference>
<dbReference type="GO" id="GO:0046872">
    <property type="term" value="F:metal ion binding"/>
    <property type="evidence" value="ECO:0007669"/>
    <property type="project" value="UniProtKB-KW"/>
</dbReference>
<dbReference type="PATRIC" id="fig|1706436.3.peg.1488"/>
<evidence type="ECO:0000259" key="6">
    <source>
        <dbReference type="Pfam" id="PF00456"/>
    </source>
</evidence>
<dbReference type="EMBL" id="LNGE01000044">
    <property type="protein sequence ID" value="KYC44749.1"/>
    <property type="molecule type" value="Genomic_DNA"/>
</dbReference>
<sequence>MKANESLDDLTINNLKKKANMIRKDIIEMIYSAKSGHPGGSLSSADIVTSLYFHIMNHDPKNPSWIERDRFILSKGHACPSLYAALAESGYFDVSELKNLRKPECLLQGHPCTKTPGIEISTGSLGQGLSISTGIALGLRLDGSSSRVFVLLGDGELQSGQVWEAMMAAPKFKLGNLTAIIDRNMLQIDGSTEKVMALEPLKEKLKAFNWQVYEIDGHNIREIIETINEGLKITDKPKIIIAHTIKGKGVSFMENNVSFHGKSPTDEEYKIAMKELEASS</sequence>
<evidence type="ECO:0000313" key="7">
    <source>
        <dbReference type="EMBL" id="KYC44749.1"/>
    </source>
</evidence>
<dbReference type="SUPFAM" id="SSF52518">
    <property type="entry name" value="Thiamin diphosphate-binding fold (THDP-binding)"/>
    <property type="match status" value="1"/>
</dbReference>
<name>A0A150IIG1_9EURY</name>
<dbReference type="PATRIC" id="fig|1706438.3.peg.1116"/>
<keyword evidence="5" id="KW-0786">Thiamine pyrophosphate</keyword>
<evidence type="ECO:0000256" key="3">
    <source>
        <dbReference type="ARBA" id="ARBA00022679"/>
    </source>
</evidence>
<protein>
    <submittedName>
        <fullName evidence="7">Transketolase</fullName>
    </submittedName>
</protein>
<dbReference type="GO" id="GO:0006082">
    <property type="term" value="P:organic acid metabolic process"/>
    <property type="evidence" value="ECO:0007669"/>
    <property type="project" value="UniProtKB-ARBA"/>
</dbReference>
<keyword evidence="3" id="KW-0808">Transferase</keyword>
<dbReference type="CDD" id="cd02012">
    <property type="entry name" value="TPP_TK"/>
    <property type="match status" value="1"/>
</dbReference>
<dbReference type="InterPro" id="IPR005474">
    <property type="entry name" value="Transketolase_N"/>
</dbReference>
<dbReference type="PROSITE" id="PS00801">
    <property type="entry name" value="TRANSKETOLASE_1"/>
    <property type="match status" value="1"/>
</dbReference>
<evidence type="ECO:0000313" key="9">
    <source>
        <dbReference type="EMBL" id="KYC50019.1"/>
    </source>
</evidence>
<proteinExistence type="inferred from homology"/>
<comment type="cofactor">
    <cofactor evidence="1">
        <name>thiamine diphosphate</name>
        <dbReference type="ChEBI" id="CHEBI:58937"/>
    </cofactor>
</comment>
<dbReference type="InterPro" id="IPR049557">
    <property type="entry name" value="Transketolase_CS"/>
</dbReference>
<evidence type="ECO:0000313" key="11">
    <source>
        <dbReference type="Proteomes" id="UP000092401"/>
    </source>
</evidence>
<gene>
    <name evidence="7" type="ORF">APG10_01466</name>
    <name evidence="8" type="ORF">APG11_01151</name>
    <name evidence="9" type="ORF">APG12_01107</name>
</gene>
<dbReference type="EMBL" id="LNJC01000021">
    <property type="protein sequence ID" value="KYC50019.1"/>
    <property type="molecule type" value="Genomic_DNA"/>
</dbReference>
<dbReference type="EMBL" id="LNGF01000023">
    <property type="protein sequence ID" value="KYC47460.1"/>
    <property type="molecule type" value="Genomic_DNA"/>
</dbReference>
<evidence type="ECO:0000256" key="2">
    <source>
        <dbReference type="ARBA" id="ARBA00007131"/>
    </source>
</evidence>
<dbReference type="InterPro" id="IPR029061">
    <property type="entry name" value="THDP-binding"/>
</dbReference>
<dbReference type="GO" id="GO:0016740">
    <property type="term" value="F:transferase activity"/>
    <property type="evidence" value="ECO:0007669"/>
    <property type="project" value="UniProtKB-KW"/>
</dbReference>
<evidence type="ECO:0000256" key="4">
    <source>
        <dbReference type="ARBA" id="ARBA00022723"/>
    </source>
</evidence>
<evidence type="ECO:0000256" key="1">
    <source>
        <dbReference type="ARBA" id="ARBA00001964"/>
    </source>
</evidence>
<dbReference type="PATRIC" id="fig|1706437.3.peg.1162"/>
<dbReference type="Proteomes" id="UP000092401">
    <property type="component" value="Unassembled WGS sequence"/>
</dbReference>
<comment type="caution">
    <text evidence="7">The sequence shown here is derived from an EMBL/GenBank/DDBJ whole genome shotgun (WGS) entry which is preliminary data.</text>
</comment>
<dbReference type="Pfam" id="PF00456">
    <property type="entry name" value="Transketolase_N"/>
    <property type="match status" value="1"/>
</dbReference>
<accession>A0A150IIG1</accession>
<feature type="domain" description="Transketolase N-terminal" evidence="6">
    <location>
        <begin position="16"/>
        <end position="272"/>
    </location>
</feature>
<evidence type="ECO:0000313" key="10">
    <source>
        <dbReference type="Proteomes" id="UP000091929"/>
    </source>
</evidence>
<reference evidence="10 11" key="1">
    <citation type="journal article" date="2016" name="ISME J.">
        <title>Chasing the elusive Euryarchaeota class WSA2: genomes reveal a uniquely fastidious methyl-reducing methanogen.</title>
        <authorList>
            <person name="Nobu M.K."/>
            <person name="Narihiro T."/>
            <person name="Kuroda K."/>
            <person name="Mei R."/>
            <person name="Liu W.T."/>
        </authorList>
    </citation>
    <scope>NUCLEOTIDE SEQUENCE [LARGE SCALE GENOMIC DNA]</scope>
    <source>
        <strain evidence="7">B03fssc0709_Meth_Bin005</strain>
        <strain evidence="8">B15fssc0709_Meth_Bin003</strain>
        <strain evidence="9">BMIXfssc0709_Meth_Bin006</strain>
    </source>
</reference>
<evidence type="ECO:0000256" key="5">
    <source>
        <dbReference type="ARBA" id="ARBA00023052"/>
    </source>
</evidence>
<organism evidence="7 11">
    <name type="scientific">Candidatus Methanofastidiosum methylothiophilum</name>
    <dbReference type="NCBI Taxonomy" id="1705564"/>
    <lineage>
        <taxon>Archaea</taxon>
        <taxon>Methanobacteriati</taxon>
        <taxon>Methanobacteriota</taxon>
        <taxon>Stenosarchaea group</taxon>
        <taxon>Candidatus Methanofastidiosia</taxon>
        <taxon>Candidatus Methanofastidiosales</taxon>
        <taxon>Candidatus Methanofastidiosaceae</taxon>
        <taxon>Candidatus Methanofastidiosum</taxon>
    </lineage>
</organism>
<dbReference type="AlphaFoldDB" id="A0A150IIG1"/>